<organism evidence="2 3">
    <name type="scientific">Arthrobacter rhombi</name>
    <dbReference type="NCBI Taxonomy" id="71253"/>
    <lineage>
        <taxon>Bacteria</taxon>
        <taxon>Bacillati</taxon>
        <taxon>Actinomycetota</taxon>
        <taxon>Actinomycetes</taxon>
        <taxon>Micrococcales</taxon>
        <taxon>Micrococcaceae</taxon>
        <taxon>Arthrobacter</taxon>
    </lineage>
</organism>
<evidence type="ECO:0008006" key="4">
    <source>
        <dbReference type="Google" id="ProtNLM"/>
    </source>
</evidence>
<dbReference type="InterPro" id="IPR036927">
    <property type="entry name" value="Cyt_c_oxase-like_su1_sf"/>
</dbReference>
<accession>A0A1R4G256</accession>
<sequence length="149" mass="16078">MLRLLYTSFTFAIVGVFSGLFYRELTKANDFTDRSATQLPLVHTHFLVLGFIVLLIVMVLERVLHVSAAAPKLFSWFFWIWTVGVAITGGMMLVKGTLAVKGSDVSSPALSGIAGLGHMLLTAGVVLLFLALRKAVLSAQQAPRASVSL</sequence>
<evidence type="ECO:0000313" key="2">
    <source>
        <dbReference type="EMBL" id="SJM62330.1"/>
    </source>
</evidence>
<keyword evidence="1" id="KW-0812">Transmembrane</keyword>
<keyword evidence="3" id="KW-1185">Reference proteome</keyword>
<keyword evidence="1" id="KW-0472">Membrane</keyword>
<feature type="transmembrane region" description="Helical" evidence="1">
    <location>
        <begin position="5"/>
        <end position="22"/>
    </location>
</feature>
<proteinExistence type="predicted"/>
<evidence type="ECO:0000256" key="1">
    <source>
        <dbReference type="SAM" id="Phobius"/>
    </source>
</evidence>
<dbReference type="AlphaFoldDB" id="A0A1R4G256"/>
<dbReference type="Pfam" id="PF11070">
    <property type="entry name" value="DUF2871"/>
    <property type="match status" value="1"/>
</dbReference>
<dbReference type="RefSeq" id="WP_086997584.1">
    <property type="nucleotide sequence ID" value="NZ_FUHW01000026.1"/>
</dbReference>
<feature type="transmembrane region" description="Helical" evidence="1">
    <location>
        <begin position="73"/>
        <end position="93"/>
    </location>
</feature>
<dbReference type="EMBL" id="FUHW01000026">
    <property type="protein sequence ID" value="SJM62330.1"/>
    <property type="molecule type" value="Genomic_DNA"/>
</dbReference>
<dbReference type="InterPro" id="IPR021299">
    <property type="entry name" value="DUF2871"/>
</dbReference>
<reference evidence="2 3" key="1">
    <citation type="submission" date="2017-02" db="EMBL/GenBank/DDBJ databases">
        <authorList>
            <person name="Peterson S.W."/>
        </authorList>
    </citation>
    <scope>NUCLEOTIDE SEQUENCE [LARGE SCALE GENOMIC DNA]</scope>
    <source>
        <strain evidence="2 3">B Ar 00.02</strain>
    </source>
</reference>
<feature type="transmembrane region" description="Helical" evidence="1">
    <location>
        <begin position="113"/>
        <end position="132"/>
    </location>
</feature>
<keyword evidence="1" id="KW-1133">Transmembrane helix</keyword>
<dbReference type="Gene3D" id="1.20.210.10">
    <property type="entry name" value="Cytochrome c oxidase-like, subunit I domain"/>
    <property type="match status" value="1"/>
</dbReference>
<evidence type="ECO:0000313" key="3">
    <source>
        <dbReference type="Proteomes" id="UP000195913"/>
    </source>
</evidence>
<gene>
    <name evidence="2" type="ORF">FM101_07275</name>
</gene>
<protein>
    <recommendedName>
        <fullName evidence="4">DUF2871 domain-containing protein</fullName>
    </recommendedName>
</protein>
<dbReference type="Proteomes" id="UP000195913">
    <property type="component" value="Unassembled WGS sequence"/>
</dbReference>
<feature type="transmembrane region" description="Helical" evidence="1">
    <location>
        <begin position="42"/>
        <end position="61"/>
    </location>
</feature>
<name>A0A1R4G256_9MICC</name>